<dbReference type="InterPro" id="IPR036630">
    <property type="entry name" value="Head_decoration_D_sf"/>
</dbReference>
<dbReference type="KEGG" id="vg:2559572"/>
<dbReference type="SUPFAM" id="SSF51274">
    <property type="entry name" value="Head decoration protein D (gpD, major capsid protein D)"/>
    <property type="match status" value="1"/>
</dbReference>
<dbReference type="Pfam" id="PF02924">
    <property type="entry name" value="HDPD"/>
    <property type="match status" value="1"/>
</dbReference>
<evidence type="ECO:0000313" key="2">
    <source>
        <dbReference type="Proteomes" id="UP000002549"/>
    </source>
</evidence>
<dbReference type="Proteomes" id="UP000002549">
    <property type="component" value="Segment"/>
</dbReference>
<dbReference type="EMBL" id="AY357582">
    <property type="protein sequence ID" value="AAQ63359.1"/>
    <property type="molecule type" value="Genomic_DNA"/>
</dbReference>
<dbReference type="RefSeq" id="NP_918992.1">
    <property type="nucleotide sequence ID" value="NC_005091.2"/>
</dbReference>
<gene>
    <name evidence="1" type="ORF">Nazgul59</name>
</gene>
<dbReference type="Gene3D" id="2.40.300.10">
    <property type="entry name" value="Head decoration protein D"/>
    <property type="match status" value="1"/>
</dbReference>
<organism evidence="1 2">
    <name type="scientific">Burkholderia phage BcepNazgul</name>
    <dbReference type="NCBI Taxonomy" id="242861"/>
    <lineage>
        <taxon>Viruses</taxon>
        <taxon>Duplodnaviria</taxon>
        <taxon>Heunggongvirae</taxon>
        <taxon>Uroviricota</taxon>
        <taxon>Caudoviricetes</taxon>
        <taxon>Casjensviridae</taxon>
        <taxon>Nazgulvirus</taxon>
        <taxon>Nazgulvirus bcepnazgul</taxon>
        <taxon>Burkholderia virus BcepNazgul</taxon>
    </lineage>
</organism>
<keyword evidence="2" id="KW-1185">Reference proteome</keyword>
<evidence type="ECO:0000313" key="1">
    <source>
        <dbReference type="EMBL" id="AAQ63359.1"/>
    </source>
</evidence>
<accession>Q6UYI2</accession>
<dbReference type="InterPro" id="IPR004195">
    <property type="entry name" value="Head_decoration_D"/>
</dbReference>
<proteinExistence type="predicted"/>
<name>Q6UYI2_9CAUD</name>
<dbReference type="OrthoDB" id="12538at10239"/>
<dbReference type="GeneID" id="2559572"/>
<protein>
    <submittedName>
        <fullName evidence="1">Decorator protein D</fullName>
    </submittedName>
</protein>
<reference evidence="1" key="1">
    <citation type="submission" date="2006-02" db="EMBL/GenBank/DDBJ databases">
        <title>Complete nucleotide sequence of BcepNazgul, a novel soil phage of Burkholderia cepacia genomovar VII.</title>
        <authorList>
            <person name="Summer E.J."/>
            <person name="Peek M.L."/>
            <person name="Haliburton J.R."/>
            <person name="Hall E."/>
            <person name="Heusinkveld K."/>
            <person name="Simser J."/>
            <person name="No E.G."/>
            <person name="Gonzalez C.F."/>
            <person name="Young R.F."/>
        </authorList>
    </citation>
    <scope>NUCLEOTIDE SEQUENCE [LARGE SCALE GENOMIC DNA]</scope>
</reference>
<sequence>MIDRDLAGNGTEGSYIPEQLYAGEADIVTTRANVAAATVLEKYRVVALVGGLLVPWNPAASDGSQKAYGISAQPKAAGAATVSHPVFVGGVFNHAVLVWDAAADTFEERQAAFAGTPVFIDRLVDTARSSL</sequence>